<evidence type="ECO:0000256" key="12">
    <source>
        <dbReference type="ARBA" id="ARBA00022989"/>
    </source>
</evidence>
<feature type="transmembrane region" description="Helical" evidence="19">
    <location>
        <begin position="210"/>
        <end position="231"/>
    </location>
</feature>
<feature type="transmembrane region" description="Helical" evidence="19">
    <location>
        <begin position="72"/>
        <end position="90"/>
    </location>
</feature>
<accession>A0A1G9Q6Y5</accession>
<keyword evidence="10 19" id="KW-0812">Transmembrane</keyword>
<keyword evidence="11 19" id="KW-0460">Magnesium</keyword>
<keyword evidence="7 19" id="KW-1003">Cell membrane</keyword>
<keyword evidence="21" id="KW-1185">Reference proteome</keyword>
<evidence type="ECO:0000256" key="17">
    <source>
        <dbReference type="ARBA" id="ARBA00048623"/>
    </source>
</evidence>
<comment type="pathway">
    <text evidence="3 19">Cofactor biosynthesis; adenosylcobalamin biosynthesis; adenosylcobalamin from cob(II)yrinate a,c-diamide: step 7/7.</text>
</comment>
<dbReference type="Proteomes" id="UP000199451">
    <property type="component" value="Unassembled WGS sequence"/>
</dbReference>
<dbReference type="AlphaFoldDB" id="A0A1G9Q6Y5"/>
<evidence type="ECO:0000256" key="4">
    <source>
        <dbReference type="ARBA" id="ARBA00010561"/>
    </source>
</evidence>
<comment type="function">
    <text evidence="14 19">Joins adenosylcobinamide-GDP and alpha-ribazole to generate adenosylcobalamin (Ado-cobalamin). Also synthesizes adenosylcobalamin 5'-phosphate from adenosylcobinamide-GDP and alpha-ribazole 5'-phosphate.</text>
</comment>
<evidence type="ECO:0000256" key="11">
    <source>
        <dbReference type="ARBA" id="ARBA00022842"/>
    </source>
</evidence>
<dbReference type="HAMAP" id="MF_00719">
    <property type="entry name" value="CobS"/>
    <property type="match status" value="1"/>
</dbReference>
<keyword evidence="8 19" id="KW-0169">Cobalamin biosynthesis</keyword>
<keyword evidence="13 19" id="KW-0472">Membrane</keyword>
<dbReference type="PANTHER" id="PTHR34148:SF1">
    <property type="entry name" value="ADENOSYLCOBINAMIDE-GDP RIBAZOLETRANSFERASE"/>
    <property type="match status" value="1"/>
</dbReference>
<evidence type="ECO:0000256" key="18">
    <source>
        <dbReference type="ARBA" id="ARBA00049504"/>
    </source>
</evidence>
<feature type="transmembrane region" description="Helical" evidence="19">
    <location>
        <begin position="150"/>
        <end position="171"/>
    </location>
</feature>
<dbReference type="UniPathway" id="UPA00148">
    <property type="reaction ID" value="UER00238"/>
</dbReference>
<dbReference type="InterPro" id="IPR003805">
    <property type="entry name" value="CobS"/>
</dbReference>
<dbReference type="GO" id="GO:0005886">
    <property type="term" value="C:plasma membrane"/>
    <property type="evidence" value="ECO:0007669"/>
    <property type="project" value="UniProtKB-SubCell"/>
</dbReference>
<evidence type="ECO:0000256" key="1">
    <source>
        <dbReference type="ARBA" id="ARBA00001946"/>
    </source>
</evidence>
<evidence type="ECO:0000256" key="9">
    <source>
        <dbReference type="ARBA" id="ARBA00022679"/>
    </source>
</evidence>
<reference evidence="21" key="1">
    <citation type="submission" date="2016-10" db="EMBL/GenBank/DDBJ databases">
        <authorList>
            <person name="Varghese N."/>
            <person name="Submissions S."/>
        </authorList>
    </citation>
    <scope>NUCLEOTIDE SEQUENCE [LARGE SCALE GENOMIC DNA]</scope>
    <source>
        <strain evidence="21">CGMCC 1.10119</strain>
    </source>
</reference>
<comment type="catalytic activity">
    <reaction evidence="18 19">
        <text>alpha-ribazole 5'-phosphate + adenosylcob(III)inamide-GDP = adenosylcob(III)alamin 5'-phosphate + GMP + H(+)</text>
        <dbReference type="Rhea" id="RHEA:23560"/>
        <dbReference type="ChEBI" id="CHEBI:15378"/>
        <dbReference type="ChEBI" id="CHEBI:57918"/>
        <dbReference type="ChEBI" id="CHEBI:58115"/>
        <dbReference type="ChEBI" id="CHEBI:60487"/>
        <dbReference type="ChEBI" id="CHEBI:60493"/>
        <dbReference type="EC" id="2.7.8.26"/>
    </reaction>
</comment>
<evidence type="ECO:0000313" key="21">
    <source>
        <dbReference type="Proteomes" id="UP000199451"/>
    </source>
</evidence>
<evidence type="ECO:0000256" key="8">
    <source>
        <dbReference type="ARBA" id="ARBA00022573"/>
    </source>
</evidence>
<evidence type="ECO:0000256" key="5">
    <source>
        <dbReference type="ARBA" id="ARBA00013200"/>
    </source>
</evidence>
<feature type="transmembrane region" description="Helical" evidence="19">
    <location>
        <begin position="118"/>
        <end position="138"/>
    </location>
</feature>
<comment type="similarity">
    <text evidence="4 19">Belongs to the CobS family.</text>
</comment>
<keyword evidence="9 19" id="KW-0808">Transferase</keyword>
<evidence type="ECO:0000256" key="7">
    <source>
        <dbReference type="ARBA" id="ARBA00022475"/>
    </source>
</evidence>
<evidence type="ECO:0000256" key="19">
    <source>
        <dbReference type="HAMAP-Rule" id="MF_00719"/>
    </source>
</evidence>
<dbReference type="NCBIfam" id="TIGR00317">
    <property type="entry name" value="cobS"/>
    <property type="match status" value="1"/>
</dbReference>
<feature type="transmembrane region" description="Helical" evidence="19">
    <location>
        <begin position="33"/>
        <end position="52"/>
    </location>
</feature>
<organism evidence="20 21">
    <name type="scientific">Halogranum gelatinilyticum</name>
    <dbReference type="NCBI Taxonomy" id="660521"/>
    <lineage>
        <taxon>Archaea</taxon>
        <taxon>Methanobacteriati</taxon>
        <taxon>Methanobacteriota</taxon>
        <taxon>Stenosarchaea group</taxon>
        <taxon>Halobacteria</taxon>
        <taxon>Halobacteriales</taxon>
        <taxon>Haloferacaceae</taxon>
    </lineage>
</organism>
<dbReference type="GO" id="GO:0051073">
    <property type="term" value="F:adenosylcobinamide-GDP ribazoletransferase activity"/>
    <property type="evidence" value="ECO:0007669"/>
    <property type="project" value="UniProtKB-UniRule"/>
</dbReference>
<dbReference type="STRING" id="660521.SAMN04487949_0716"/>
<dbReference type="EC" id="2.7.8.26" evidence="5 19"/>
<feature type="transmembrane region" description="Helical" evidence="19">
    <location>
        <begin position="183"/>
        <end position="204"/>
    </location>
</feature>
<proteinExistence type="inferred from homology"/>
<evidence type="ECO:0000313" key="20">
    <source>
        <dbReference type="EMBL" id="SDM06788.1"/>
    </source>
</evidence>
<gene>
    <name evidence="19" type="primary">cobS</name>
    <name evidence="20" type="ORF">SAMN04487949_0716</name>
</gene>
<dbReference type="OrthoDB" id="11748at2157"/>
<name>A0A1G9Q6Y5_9EURY</name>
<comment type="catalytic activity">
    <reaction evidence="17 19">
        <text>alpha-ribazole + adenosylcob(III)inamide-GDP = adenosylcob(III)alamin + GMP + H(+)</text>
        <dbReference type="Rhea" id="RHEA:16049"/>
        <dbReference type="ChEBI" id="CHEBI:10329"/>
        <dbReference type="ChEBI" id="CHEBI:15378"/>
        <dbReference type="ChEBI" id="CHEBI:18408"/>
        <dbReference type="ChEBI" id="CHEBI:58115"/>
        <dbReference type="ChEBI" id="CHEBI:60487"/>
        <dbReference type="EC" id="2.7.8.26"/>
    </reaction>
</comment>
<evidence type="ECO:0000256" key="14">
    <source>
        <dbReference type="ARBA" id="ARBA00025228"/>
    </source>
</evidence>
<evidence type="ECO:0000256" key="10">
    <source>
        <dbReference type="ARBA" id="ARBA00022692"/>
    </source>
</evidence>
<dbReference type="Pfam" id="PF02654">
    <property type="entry name" value="CobS"/>
    <property type="match status" value="1"/>
</dbReference>
<dbReference type="RefSeq" id="WP_089694131.1">
    <property type="nucleotide sequence ID" value="NZ_FNHL01000001.1"/>
</dbReference>
<evidence type="ECO:0000256" key="16">
    <source>
        <dbReference type="ARBA" id="ARBA00032853"/>
    </source>
</evidence>
<dbReference type="EMBL" id="FNHL01000001">
    <property type="protein sequence ID" value="SDM06788.1"/>
    <property type="molecule type" value="Genomic_DNA"/>
</dbReference>
<evidence type="ECO:0000256" key="2">
    <source>
        <dbReference type="ARBA" id="ARBA00004651"/>
    </source>
</evidence>
<keyword evidence="12 19" id="KW-1133">Transmembrane helix</keyword>
<dbReference type="GO" id="GO:0008818">
    <property type="term" value="F:cobalamin 5'-phosphate synthase activity"/>
    <property type="evidence" value="ECO:0007669"/>
    <property type="project" value="UniProtKB-UniRule"/>
</dbReference>
<protein>
    <recommendedName>
        <fullName evidence="6 19">Adenosylcobinamide-GDP ribazoletransferase</fullName>
        <ecNumber evidence="5 19">2.7.8.26</ecNumber>
    </recommendedName>
    <alternativeName>
        <fullName evidence="16 19">Cobalamin synthase</fullName>
    </alternativeName>
    <alternativeName>
        <fullName evidence="15 19">Cobalamin-5'-phosphate synthase</fullName>
    </alternativeName>
</protein>
<sequence>MVLTALRGAVSFLTRLPVGGGESGWDAFRRTPITFPLVGYLVGLLAAVPFFAPDLLSLLPFVPRLPPLPLNVAIVGYLLALYAVTGITHADGLADLGDAFAVHGSVEKRVDVMKDSETGVGGTLAVVLVVVGLALGALGLPTNGWGALPAVRIVVAAEVAAKTAMALLVCLGRAPHEGLGSQLVGAVDGWWVVPVLTLSLPLFLVPGPAVSAGLAALLVAPLVAGGVGWWATRTVGGVSGDVLGAANELTRLVALHAGVVAWTFF</sequence>
<evidence type="ECO:0000256" key="13">
    <source>
        <dbReference type="ARBA" id="ARBA00023136"/>
    </source>
</evidence>
<evidence type="ECO:0000256" key="15">
    <source>
        <dbReference type="ARBA" id="ARBA00032605"/>
    </source>
</evidence>
<evidence type="ECO:0000256" key="6">
    <source>
        <dbReference type="ARBA" id="ARBA00015850"/>
    </source>
</evidence>
<dbReference type="GO" id="GO:0009236">
    <property type="term" value="P:cobalamin biosynthetic process"/>
    <property type="evidence" value="ECO:0007669"/>
    <property type="project" value="UniProtKB-UniRule"/>
</dbReference>
<evidence type="ECO:0000256" key="3">
    <source>
        <dbReference type="ARBA" id="ARBA00004663"/>
    </source>
</evidence>
<comment type="subcellular location">
    <subcellularLocation>
        <location evidence="2 19">Cell membrane</location>
        <topology evidence="2 19">Multi-pass membrane protein</topology>
    </subcellularLocation>
</comment>
<dbReference type="PANTHER" id="PTHR34148">
    <property type="entry name" value="ADENOSYLCOBINAMIDE-GDP RIBAZOLETRANSFERASE"/>
    <property type="match status" value="1"/>
</dbReference>
<comment type="cofactor">
    <cofactor evidence="1 19">
        <name>Mg(2+)</name>
        <dbReference type="ChEBI" id="CHEBI:18420"/>
    </cofactor>
</comment>